<sequence>MYLLLRNNKESGPFTAEQLAKMGLKPYDLIWEEGRTAAWLYPSEIPALKEFAPVIEEQPFDRFYKKPAAATTKPATAKPKFRISAAWRRIDKDETPAAPAAKEETPSWKEVYSEWQQHTPATSPQPEKPAEKPAPRKQEPVELTTKFEQPLQEIKERYVEHLLTGNKRKNGPTLSVSGKQLMETLLVLGVIALGLWMVFKPEKPENAQAATTTVAPKQTPAEQKTIVADQSAVDEEQTAPQQDEEPQQAPQAVPAEVAKEHAKTPIYINAAENKLRTTAKNPHNGKQVAKTQPKQATVKSLKPAATTSNGIIHQAITKNGAAVKGNDQLYQTASNTVINPSTINSAKQQPVIETPVLPKSNTKTVDELIKVNQSARYPGVVEDVHLSLRNMTTSVLDLVVVDLQYYDKKGFYKKGETLYIKNVPANRDITVKAPDDLNASNITYKVSLVSSEQKGLYVVAD</sequence>
<feature type="compositionally biased region" description="Basic and acidic residues" evidence="1">
    <location>
        <begin position="128"/>
        <end position="140"/>
    </location>
</feature>
<protein>
    <recommendedName>
        <fullName evidence="4">DUF4339 domain-containing protein</fullName>
    </recommendedName>
</protein>
<reference evidence="2 3" key="1">
    <citation type="submission" date="2023-07" db="EMBL/GenBank/DDBJ databases">
        <authorList>
            <person name="Lian W.-H."/>
        </authorList>
    </citation>
    <scope>NUCLEOTIDE SEQUENCE [LARGE SCALE GENOMIC DNA]</scope>
    <source>
        <strain evidence="2 3">SYSU DXS3180</strain>
    </source>
</reference>
<evidence type="ECO:0000313" key="2">
    <source>
        <dbReference type="EMBL" id="MEX6686888.1"/>
    </source>
</evidence>
<dbReference type="EMBL" id="JAULBC010000001">
    <property type="protein sequence ID" value="MEX6686888.1"/>
    <property type="molecule type" value="Genomic_DNA"/>
</dbReference>
<feature type="region of interest" description="Disordered" evidence="1">
    <location>
        <begin position="94"/>
        <end position="145"/>
    </location>
</feature>
<feature type="compositionally biased region" description="Polar residues" evidence="1">
    <location>
        <begin position="209"/>
        <end position="222"/>
    </location>
</feature>
<feature type="region of interest" description="Disordered" evidence="1">
    <location>
        <begin position="209"/>
        <end position="258"/>
    </location>
</feature>
<evidence type="ECO:0000313" key="3">
    <source>
        <dbReference type="Proteomes" id="UP001560573"/>
    </source>
</evidence>
<feature type="compositionally biased region" description="Low complexity" evidence="1">
    <location>
        <begin position="247"/>
        <end position="256"/>
    </location>
</feature>
<proteinExistence type="predicted"/>
<keyword evidence="3" id="KW-1185">Reference proteome</keyword>
<accession>A0ABV3ZAL1</accession>
<gene>
    <name evidence="2" type="ORF">QTN47_05250</name>
</gene>
<feature type="compositionally biased region" description="Basic and acidic residues" evidence="1">
    <location>
        <begin position="94"/>
        <end position="107"/>
    </location>
</feature>
<evidence type="ECO:0000256" key="1">
    <source>
        <dbReference type="SAM" id="MobiDB-lite"/>
    </source>
</evidence>
<dbReference type="Proteomes" id="UP001560573">
    <property type="component" value="Unassembled WGS sequence"/>
</dbReference>
<feature type="compositionally biased region" description="Acidic residues" evidence="1">
    <location>
        <begin position="232"/>
        <end position="246"/>
    </location>
</feature>
<feature type="compositionally biased region" description="Polar residues" evidence="1">
    <location>
        <begin position="289"/>
        <end position="298"/>
    </location>
</feature>
<dbReference type="RefSeq" id="WP_369328284.1">
    <property type="nucleotide sequence ID" value="NZ_JAULBC010000001.1"/>
</dbReference>
<comment type="caution">
    <text evidence="2">The sequence shown here is derived from an EMBL/GenBank/DDBJ whole genome shotgun (WGS) entry which is preliminary data.</text>
</comment>
<organism evidence="2 3">
    <name type="scientific">Danxiaibacter flavus</name>
    <dbReference type="NCBI Taxonomy" id="3049108"/>
    <lineage>
        <taxon>Bacteria</taxon>
        <taxon>Pseudomonadati</taxon>
        <taxon>Bacteroidota</taxon>
        <taxon>Chitinophagia</taxon>
        <taxon>Chitinophagales</taxon>
        <taxon>Chitinophagaceae</taxon>
        <taxon>Danxiaibacter</taxon>
    </lineage>
</organism>
<name>A0ABV3ZAL1_9BACT</name>
<feature type="region of interest" description="Disordered" evidence="1">
    <location>
        <begin position="280"/>
        <end position="304"/>
    </location>
</feature>
<evidence type="ECO:0008006" key="4">
    <source>
        <dbReference type="Google" id="ProtNLM"/>
    </source>
</evidence>